<dbReference type="GO" id="GO:0098797">
    <property type="term" value="C:plasma membrane protein complex"/>
    <property type="evidence" value="ECO:0007669"/>
    <property type="project" value="TreeGrafter"/>
</dbReference>
<dbReference type="EMBL" id="LT629787">
    <property type="protein sequence ID" value="SDU34530.1"/>
    <property type="molecule type" value="Genomic_DNA"/>
</dbReference>
<dbReference type="GO" id="GO:0031992">
    <property type="term" value="F:energy transducer activity"/>
    <property type="evidence" value="ECO:0007669"/>
    <property type="project" value="InterPro"/>
</dbReference>
<feature type="compositionally biased region" description="Pro residues" evidence="11">
    <location>
        <begin position="79"/>
        <end position="101"/>
    </location>
</feature>
<dbReference type="InterPro" id="IPR037682">
    <property type="entry name" value="TonB_C"/>
</dbReference>
<feature type="compositionally biased region" description="Low complexity" evidence="11">
    <location>
        <begin position="159"/>
        <end position="172"/>
    </location>
</feature>
<keyword evidence="14" id="KW-1185">Reference proteome</keyword>
<evidence type="ECO:0000256" key="8">
    <source>
        <dbReference type="ARBA" id="ARBA00022989"/>
    </source>
</evidence>
<feature type="domain" description="TonB C-terminal" evidence="12">
    <location>
        <begin position="181"/>
        <end position="271"/>
    </location>
</feature>
<dbReference type="InterPro" id="IPR051045">
    <property type="entry name" value="TonB-dependent_transducer"/>
</dbReference>
<evidence type="ECO:0000256" key="11">
    <source>
        <dbReference type="SAM" id="MobiDB-lite"/>
    </source>
</evidence>
<evidence type="ECO:0000313" key="14">
    <source>
        <dbReference type="Proteomes" id="UP000243924"/>
    </source>
</evidence>
<dbReference type="GO" id="GO:0015031">
    <property type="term" value="P:protein transport"/>
    <property type="evidence" value="ECO:0007669"/>
    <property type="project" value="UniProtKB-UniRule"/>
</dbReference>
<evidence type="ECO:0000259" key="12">
    <source>
        <dbReference type="PROSITE" id="PS52015"/>
    </source>
</evidence>
<keyword evidence="6" id="KW-0812">Transmembrane</keyword>
<evidence type="ECO:0000256" key="4">
    <source>
        <dbReference type="ARBA" id="ARBA00022475"/>
    </source>
</evidence>
<keyword evidence="8" id="KW-1133">Transmembrane helix</keyword>
<keyword evidence="5 10" id="KW-0997">Cell inner membrane</keyword>
<evidence type="ECO:0000256" key="9">
    <source>
        <dbReference type="ARBA" id="ARBA00023136"/>
    </source>
</evidence>
<evidence type="ECO:0000256" key="7">
    <source>
        <dbReference type="ARBA" id="ARBA00022927"/>
    </source>
</evidence>
<feature type="compositionally biased region" description="Basic and acidic residues" evidence="11">
    <location>
        <begin position="110"/>
        <end position="158"/>
    </location>
</feature>
<dbReference type="PANTHER" id="PTHR33446">
    <property type="entry name" value="PROTEIN TONB-RELATED"/>
    <property type="match status" value="1"/>
</dbReference>
<keyword evidence="10" id="KW-0735">Signal-anchor</keyword>
<dbReference type="NCBIfam" id="TIGR01352">
    <property type="entry name" value="tonB_Cterm"/>
    <property type="match status" value="1"/>
</dbReference>
<dbReference type="GO" id="GO:0055085">
    <property type="term" value="P:transmembrane transport"/>
    <property type="evidence" value="ECO:0007669"/>
    <property type="project" value="InterPro"/>
</dbReference>
<dbReference type="AlphaFoldDB" id="A0A1H2HRL6"/>
<dbReference type="InterPro" id="IPR003538">
    <property type="entry name" value="TonB"/>
</dbReference>
<keyword evidence="9" id="KW-0472">Membrane</keyword>
<evidence type="ECO:0000256" key="10">
    <source>
        <dbReference type="RuleBase" id="RU362123"/>
    </source>
</evidence>
<name>A0A1H2HRL6_9GAMM</name>
<keyword evidence="7 10" id="KW-0653">Protein transport</keyword>
<dbReference type="GO" id="GO:0030288">
    <property type="term" value="C:outer membrane-bounded periplasmic space"/>
    <property type="evidence" value="ECO:0007669"/>
    <property type="project" value="InterPro"/>
</dbReference>
<dbReference type="OrthoDB" id="1628901at2"/>
<dbReference type="PRINTS" id="PR01374">
    <property type="entry name" value="TONBPROTEIN"/>
</dbReference>
<evidence type="ECO:0000256" key="1">
    <source>
        <dbReference type="ARBA" id="ARBA00004383"/>
    </source>
</evidence>
<dbReference type="InterPro" id="IPR006260">
    <property type="entry name" value="TonB/TolA_C"/>
</dbReference>
<evidence type="ECO:0000313" key="13">
    <source>
        <dbReference type="EMBL" id="SDU34530.1"/>
    </source>
</evidence>
<dbReference type="Gene3D" id="3.30.1150.10">
    <property type="match status" value="1"/>
</dbReference>
<dbReference type="Pfam" id="PF03544">
    <property type="entry name" value="TonB_C"/>
    <property type="match status" value="1"/>
</dbReference>
<accession>A0A1H2HRL6</accession>
<organism evidence="13 14">
    <name type="scientific">Halopseudomonas salegens</name>
    <dbReference type="NCBI Taxonomy" id="1434072"/>
    <lineage>
        <taxon>Bacteria</taxon>
        <taxon>Pseudomonadati</taxon>
        <taxon>Pseudomonadota</taxon>
        <taxon>Gammaproteobacteria</taxon>
        <taxon>Pseudomonadales</taxon>
        <taxon>Pseudomonadaceae</taxon>
        <taxon>Halopseudomonas</taxon>
    </lineage>
</organism>
<dbReference type="Proteomes" id="UP000243924">
    <property type="component" value="Chromosome I"/>
</dbReference>
<sequence>MTMRMALHNDSLTRQPNPYSGTALWRQWGWPACATLLVHGLALATLAVNWAPVAPAPAHAPDSVSLTLMSMPLPPPPPPPLPEAVVEPPPQPAPVTKPAPEPVVDQAAIARERRAREQERERLKEHERQQQALEREQQAERERERAREEQRRQQERQHQQALAAKAEQARLAAEQEARARQQISQYQPVRKIAPDYPRRALDHSIEGDCTVQYDVTPNGRVSQPSIVSCDDPLFERPSLRAAAAFRYEPHRVNGEAIRVPGVRNTFRYRIE</sequence>
<dbReference type="SUPFAM" id="SSF74653">
    <property type="entry name" value="TolA/TonB C-terminal domain"/>
    <property type="match status" value="1"/>
</dbReference>
<evidence type="ECO:0000256" key="2">
    <source>
        <dbReference type="ARBA" id="ARBA00006555"/>
    </source>
</evidence>
<evidence type="ECO:0000256" key="3">
    <source>
        <dbReference type="ARBA" id="ARBA00022448"/>
    </source>
</evidence>
<dbReference type="STRING" id="1434072.SAMN05216210_3258"/>
<protein>
    <recommendedName>
        <fullName evidence="10">Protein TonB</fullName>
    </recommendedName>
</protein>
<gene>
    <name evidence="13" type="ORF">SAMN05216210_3258</name>
</gene>
<comment type="subcellular location">
    <subcellularLocation>
        <location evidence="1 10">Cell inner membrane</location>
        <topology evidence="1 10">Single-pass membrane protein</topology>
        <orientation evidence="1 10">Periplasmic side</orientation>
    </subcellularLocation>
</comment>
<reference evidence="14" key="1">
    <citation type="submission" date="2016-10" db="EMBL/GenBank/DDBJ databases">
        <authorList>
            <person name="Varghese N."/>
            <person name="Submissions S."/>
        </authorList>
    </citation>
    <scope>NUCLEOTIDE SEQUENCE [LARGE SCALE GENOMIC DNA]</scope>
    <source>
        <strain evidence="14">CECT 8338</strain>
    </source>
</reference>
<comment type="function">
    <text evidence="10">Interacts with outer membrane receptor proteins that carry out high-affinity binding and energy dependent uptake into the periplasmic space of specific substrates. It could act to transduce energy from the cytoplasmic membrane to specific energy-requiring processes in the outer membrane, resulting in the release into the periplasm of ligands bound by these outer membrane proteins.</text>
</comment>
<proteinExistence type="inferred from homology"/>
<feature type="region of interest" description="Disordered" evidence="11">
    <location>
        <begin position="79"/>
        <end position="184"/>
    </location>
</feature>
<dbReference type="GO" id="GO:0015891">
    <property type="term" value="P:siderophore transport"/>
    <property type="evidence" value="ECO:0007669"/>
    <property type="project" value="InterPro"/>
</dbReference>
<dbReference type="PANTHER" id="PTHR33446:SF2">
    <property type="entry name" value="PROTEIN TONB"/>
    <property type="match status" value="1"/>
</dbReference>
<keyword evidence="3 10" id="KW-0813">Transport</keyword>
<keyword evidence="4 10" id="KW-1003">Cell membrane</keyword>
<evidence type="ECO:0000256" key="5">
    <source>
        <dbReference type="ARBA" id="ARBA00022519"/>
    </source>
</evidence>
<evidence type="ECO:0000256" key="6">
    <source>
        <dbReference type="ARBA" id="ARBA00022692"/>
    </source>
</evidence>
<dbReference type="RefSeq" id="WP_092388974.1">
    <property type="nucleotide sequence ID" value="NZ_LT629787.1"/>
</dbReference>
<dbReference type="PROSITE" id="PS52015">
    <property type="entry name" value="TONB_CTD"/>
    <property type="match status" value="1"/>
</dbReference>
<comment type="similarity">
    <text evidence="2 10">Belongs to the TonB family.</text>
</comment>